<name>A0AAJ0GKR2_9PEZI</name>
<dbReference type="EMBL" id="JAUDZG010000008">
    <property type="protein sequence ID" value="KAK3301739.1"/>
    <property type="molecule type" value="Genomic_DNA"/>
</dbReference>
<sequence length="204" mass="22693">MDVVETKMPEQVFTSFSPLANAISLLDGGKFVVWCSGPSLSQRRKRAFLYCVVVVARACSKAPPPPERERQPGRRVIKILQLPHLLLIKLTGARGGLPFESRAKSREPVLQLEHPARANKTRDKGIARGANGELSLGSRRPGIYVRFAKRNSRSGLAPEGVRSLSYCALDVGSLAHWRSPRSQPRLLYKTRSSRFLFWVSVCVS</sequence>
<dbReference type="GeneID" id="87882891"/>
<protein>
    <submittedName>
        <fullName evidence="1">Uncharacterized protein</fullName>
    </submittedName>
</protein>
<comment type="caution">
    <text evidence="1">The sequence shown here is derived from an EMBL/GenBank/DDBJ whole genome shotgun (WGS) entry which is preliminary data.</text>
</comment>
<dbReference type="AlphaFoldDB" id="A0AAJ0GKR2"/>
<dbReference type="Proteomes" id="UP001273166">
    <property type="component" value="Unassembled WGS sequence"/>
</dbReference>
<evidence type="ECO:0000313" key="1">
    <source>
        <dbReference type="EMBL" id="KAK3301739.1"/>
    </source>
</evidence>
<gene>
    <name evidence="1" type="ORF">B0T15DRAFT_322161</name>
</gene>
<reference evidence="1" key="1">
    <citation type="journal article" date="2023" name="Mol. Phylogenet. Evol.">
        <title>Genome-scale phylogeny and comparative genomics of the fungal order Sordariales.</title>
        <authorList>
            <person name="Hensen N."/>
            <person name="Bonometti L."/>
            <person name="Westerberg I."/>
            <person name="Brannstrom I.O."/>
            <person name="Guillou S."/>
            <person name="Cros-Aarteil S."/>
            <person name="Calhoun S."/>
            <person name="Haridas S."/>
            <person name="Kuo A."/>
            <person name="Mondo S."/>
            <person name="Pangilinan J."/>
            <person name="Riley R."/>
            <person name="LaButti K."/>
            <person name="Andreopoulos B."/>
            <person name="Lipzen A."/>
            <person name="Chen C."/>
            <person name="Yan M."/>
            <person name="Daum C."/>
            <person name="Ng V."/>
            <person name="Clum A."/>
            <person name="Steindorff A."/>
            <person name="Ohm R.A."/>
            <person name="Martin F."/>
            <person name="Silar P."/>
            <person name="Natvig D.O."/>
            <person name="Lalanne C."/>
            <person name="Gautier V."/>
            <person name="Ament-Velasquez S.L."/>
            <person name="Kruys A."/>
            <person name="Hutchinson M.I."/>
            <person name="Powell A.J."/>
            <person name="Barry K."/>
            <person name="Miller A.N."/>
            <person name="Grigoriev I.V."/>
            <person name="Debuchy R."/>
            <person name="Gladieux P."/>
            <person name="Hiltunen Thoren M."/>
            <person name="Johannesson H."/>
        </authorList>
    </citation>
    <scope>NUCLEOTIDE SEQUENCE</scope>
    <source>
        <strain evidence="1">CBS 333.67</strain>
    </source>
</reference>
<evidence type="ECO:0000313" key="2">
    <source>
        <dbReference type="Proteomes" id="UP001273166"/>
    </source>
</evidence>
<accession>A0AAJ0GKR2</accession>
<keyword evidence="2" id="KW-1185">Reference proteome</keyword>
<dbReference type="RefSeq" id="XP_062717519.1">
    <property type="nucleotide sequence ID" value="XM_062864062.1"/>
</dbReference>
<reference evidence="1" key="2">
    <citation type="submission" date="2023-06" db="EMBL/GenBank/DDBJ databases">
        <authorList>
            <consortium name="Lawrence Berkeley National Laboratory"/>
            <person name="Mondo S.J."/>
            <person name="Hensen N."/>
            <person name="Bonometti L."/>
            <person name="Westerberg I."/>
            <person name="Brannstrom I.O."/>
            <person name="Guillou S."/>
            <person name="Cros-Aarteil S."/>
            <person name="Calhoun S."/>
            <person name="Haridas S."/>
            <person name="Kuo A."/>
            <person name="Pangilinan J."/>
            <person name="Riley R."/>
            <person name="Labutti K."/>
            <person name="Andreopoulos B."/>
            <person name="Lipzen A."/>
            <person name="Chen C."/>
            <person name="Yanf M."/>
            <person name="Daum C."/>
            <person name="Ng V."/>
            <person name="Clum A."/>
            <person name="Steindorff A."/>
            <person name="Ohm R."/>
            <person name="Martin F."/>
            <person name="Silar P."/>
            <person name="Natvig D."/>
            <person name="Lalanne C."/>
            <person name="Gautier V."/>
            <person name="Ament-Velasquez S.L."/>
            <person name="Kruys A."/>
            <person name="Hutchinson M.I."/>
            <person name="Powell A.J."/>
            <person name="Barry K."/>
            <person name="Miller A.N."/>
            <person name="Grigoriev I.V."/>
            <person name="Debuchy R."/>
            <person name="Gladieux P."/>
            <person name="Thoren M.H."/>
            <person name="Johannesson H."/>
        </authorList>
    </citation>
    <scope>NUCLEOTIDE SEQUENCE</scope>
    <source>
        <strain evidence="1">CBS 333.67</strain>
    </source>
</reference>
<organism evidence="1 2">
    <name type="scientific">Chaetomium strumarium</name>
    <dbReference type="NCBI Taxonomy" id="1170767"/>
    <lineage>
        <taxon>Eukaryota</taxon>
        <taxon>Fungi</taxon>
        <taxon>Dikarya</taxon>
        <taxon>Ascomycota</taxon>
        <taxon>Pezizomycotina</taxon>
        <taxon>Sordariomycetes</taxon>
        <taxon>Sordariomycetidae</taxon>
        <taxon>Sordariales</taxon>
        <taxon>Chaetomiaceae</taxon>
        <taxon>Chaetomium</taxon>
    </lineage>
</organism>
<proteinExistence type="predicted"/>